<sequence>MYKSTTELKVRYAETDQMGIVHHSNYYVYFEAAREDFILGAGISYKEIEDRGIMMPLVETQCRYIEGAKYADELIIETSLQELSPVKVVLEYKVIRVEDGRLISKGKTIQTFVDSRSFKIVNLKRYNTDLWERFERLK</sequence>
<dbReference type="NCBIfam" id="TIGR00051">
    <property type="entry name" value="YbgC/FadM family acyl-CoA thioesterase"/>
    <property type="match status" value="1"/>
</dbReference>
<dbReference type="PANTHER" id="PTHR31793:SF27">
    <property type="entry name" value="NOVEL THIOESTERASE SUPERFAMILY DOMAIN AND SAPOSIN A-TYPE DOMAIN CONTAINING PROTEIN (0610012H03RIK)"/>
    <property type="match status" value="1"/>
</dbReference>
<reference evidence="3 4" key="1">
    <citation type="submission" date="2021-01" db="EMBL/GenBank/DDBJ databases">
        <title>Genome public.</title>
        <authorList>
            <person name="Liu C."/>
            <person name="Sun Q."/>
        </authorList>
    </citation>
    <scope>NUCLEOTIDE SEQUENCE [LARGE SCALE GENOMIC DNA]</scope>
    <source>
        <strain evidence="3 4">YIM B02515</strain>
    </source>
</reference>
<comment type="similarity">
    <text evidence="1">Belongs to the 4-hydroxybenzoyl-CoA thioesterase family.</text>
</comment>
<evidence type="ECO:0000313" key="3">
    <source>
        <dbReference type="EMBL" id="MBL4934596.1"/>
    </source>
</evidence>
<dbReference type="Gene3D" id="3.10.129.10">
    <property type="entry name" value="Hotdog Thioesterase"/>
    <property type="match status" value="1"/>
</dbReference>
<name>A0ABS1T7F2_9CLOT</name>
<proteinExistence type="inferred from homology"/>
<evidence type="ECO:0000256" key="2">
    <source>
        <dbReference type="ARBA" id="ARBA00022801"/>
    </source>
</evidence>
<protein>
    <submittedName>
        <fullName evidence="3">Acyl-CoA thioesterase</fullName>
    </submittedName>
</protein>
<comment type="caution">
    <text evidence="3">The sequence shown here is derived from an EMBL/GenBank/DDBJ whole genome shotgun (WGS) entry which is preliminary data.</text>
</comment>
<organism evidence="3 4">
    <name type="scientific">Clostridium rhizosphaerae</name>
    <dbReference type="NCBI Taxonomy" id="2803861"/>
    <lineage>
        <taxon>Bacteria</taxon>
        <taxon>Bacillati</taxon>
        <taxon>Bacillota</taxon>
        <taxon>Clostridia</taxon>
        <taxon>Eubacteriales</taxon>
        <taxon>Clostridiaceae</taxon>
        <taxon>Clostridium</taxon>
    </lineage>
</organism>
<gene>
    <name evidence="3" type="ORF">JK636_02365</name>
</gene>
<keyword evidence="2" id="KW-0378">Hydrolase</keyword>
<dbReference type="CDD" id="cd00586">
    <property type="entry name" value="4HBT"/>
    <property type="match status" value="1"/>
</dbReference>
<evidence type="ECO:0000313" key="4">
    <source>
        <dbReference type="Proteomes" id="UP000632377"/>
    </source>
</evidence>
<dbReference type="PANTHER" id="PTHR31793">
    <property type="entry name" value="4-HYDROXYBENZOYL-COA THIOESTERASE FAMILY MEMBER"/>
    <property type="match status" value="1"/>
</dbReference>
<keyword evidence="4" id="KW-1185">Reference proteome</keyword>
<dbReference type="PIRSF" id="PIRSF003230">
    <property type="entry name" value="YbgC"/>
    <property type="match status" value="1"/>
</dbReference>
<accession>A0ABS1T7F2</accession>
<dbReference type="Pfam" id="PF13279">
    <property type="entry name" value="4HBT_2"/>
    <property type="match status" value="1"/>
</dbReference>
<evidence type="ECO:0000256" key="1">
    <source>
        <dbReference type="ARBA" id="ARBA00005953"/>
    </source>
</evidence>
<dbReference type="InterPro" id="IPR050563">
    <property type="entry name" value="4-hydroxybenzoyl-CoA_TE"/>
</dbReference>
<dbReference type="EMBL" id="JAESWC010000001">
    <property type="protein sequence ID" value="MBL4934596.1"/>
    <property type="molecule type" value="Genomic_DNA"/>
</dbReference>
<dbReference type="RefSeq" id="WP_202747226.1">
    <property type="nucleotide sequence ID" value="NZ_JAESWC010000001.1"/>
</dbReference>
<dbReference type="SUPFAM" id="SSF54637">
    <property type="entry name" value="Thioesterase/thiol ester dehydrase-isomerase"/>
    <property type="match status" value="1"/>
</dbReference>
<dbReference type="InterPro" id="IPR006684">
    <property type="entry name" value="YbgC/YbaW"/>
</dbReference>
<dbReference type="InterPro" id="IPR029069">
    <property type="entry name" value="HotDog_dom_sf"/>
</dbReference>
<dbReference type="Proteomes" id="UP000632377">
    <property type="component" value="Unassembled WGS sequence"/>
</dbReference>